<feature type="compositionally biased region" description="Low complexity" evidence="3">
    <location>
        <begin position="36"/>
        <end position="54"/>
    </location>
</feature>
<gene>
    <name evidence="4" type="primary">CSON014767</name>
</gene>
<reference evidence="4" key="1">
    <citation type="submission" date="2018-07" db="EMBL/GenBank/DDBJ databases">
        <authorList>
            <person name="Quirk P.G."/>
            <person name="Krulwich T.A."/>
        </authorList>
    </citation>
    <scope>NUCLEOTIDE SEQUENCE</scope>
</reference>
<dbReference type="PANTHER" id="PTHR16768">
    <property type="entry name" value="DOWN REGULATED IN RENAL CARCINOMA 1/TU3A"/>
    <property type="match status" value="1"/>
</dbReference>
<dbReference type="OMA" id="MDQRVEH"/>
<proteinExistence type="predicted"/>
<dbReference type="Pfam" id="PF06625">
    <property type="entry name" value="DUF1151"/>
    <property type="match status" value="1"/>
</dbReference>
<evidence type="ECO:0000313" key="4">
    <source>
        <dbReference type="EMBL" id="SSX27743.1"/>
    </source>
</evidence>
<dbReference type="EMBL" id="UFQT01000867">
    <property type="protein sequence ID" value="SSX27743.1"/>
    <property type="molecule type" value="Genomic_DNA"/>
</dbReference>
<dbReference type="AlphaFoldDB" id="A0A336MG19"/>
<evidence type="ECO:0000256" key="3">
    <source>
        <dbReference type="SAM" id="MobiDB-lite"/>
    </source>
</evidence>
<keyword evidence="1 2" id="KW-0175">Coiled coil</keyword>
<dbReference type="VEuPathDB" id="VectorBase:CSON014767"/>
<dbReference type="InterPro" id="IPR009533">
    <property type="entry name" value="FAM107"/>
</dbReference>
<evidence type="ECO:0000256" key="1">
    <source>
        <dbReference type="ARBA" id="ARBA00023054"/>
    </source>
</evidence>
<accession>A0A336MG19</accession>
<organism evidence="4">
    <name type="scientific">Culicoides sonorensis</name>
    <name type="common">Biting midge</name>
    <dbReference type="NCBI Taxonomy" id="179676"/>
    <lineage>
        <taxon>Eukaryota</taxon>
        <taxon>Metazoa</taxon>
        <taxon>Ecdysozoa</taxon>
        <taxon>Arthropoda</taxon>
        <taxon>Hexapoda</taxon>
        <taxon>Insecta</taxon>
        <taxon>Pterygota</taxon>
        <taxon>Neoptera</taxon>
        <taxon>Endopterygota</taxon>
        <taxon>Diptera</taxon>
        <taxon>Nematocera</taxon>
        <taxon>Chironomoidea</taxon>
        <taxon>Ceratopogonidae</taxon>
        <taxon>Ceratopogoninae</taxon>
        <taxon>Culicoides</taxon>
        <taxon>Monoculicoides</taxon>
    </lineage>
</organism>
<evidence type="ECO:0000256" key="2">
    <source>
        <dbReference type="SAM" id="Coils"/>
    </source>
</evidence>
<name>A0A336MG19_CULSO</name>
<sequence length="192" mass="22063">MYGTRPVSHSSSSSGLREKIELFEQSDELDFTTKRSNNSLENQSSSTSSSTEYLDQSDRSKMMSSPQPHVMTDAQGLIVPKKLVNPCLESSDRQNLHRELMFNQKIGKAVLNQKSELQRALEKQKERQFAAQQKKEDHNPKTIESELAKVIMQRAQRLENSQKENKNELDDHFISPEYLNARAKLKHTIDTK</sequence>
<dbReference type="PANTHER" id="PTHR16768:SF5">
    <property type="entry name" value="FI14214P"/>
    <property type="match status" value="1"/>
</dbReference>
<feature type="coiled-coil region" evidence="2">
    <location>
        <begin position="107"/>
        <end position="134"/>
    </location>
</feature>
<protein>
    <submittedName>
        <fullName evidence="4">CSON014767 protein</fullName>
    </submittedName>
</protein>
<feature type="region of interest" description="Disordered" evidence="3">
    <location>
        <begin position="31"/>
        <end position="68"/>
    </location>
</feature>